<accession>A0ABT8LCD4</accession>
<comment type="caution">
    <text evidence="2">The sequence shown here is derived from an EMBL/GenBank/DDBJ whole genome shotgun (WGS) entry which is preliminary data.</text>
</comment>
<name>A0ABT8LCD4_9BACT</name>
<dbReference type="Pfam" id="PF11138">
    <property type="entry name" value="DUF2911"/>
    <property type="match status" value="1"/>
</dbReference>
<dbReference type="RefSeq" id="WP_346760199.1">
    <property type="nucleotide sequence ID" value="NZ_JAUJEB010000005.1"/>
</dbReference>
<feature type="chain" id="PRO_5046199603" evidence="1">
    <location>
        <begin position="21"/>
        <end position="186"/>
    </location>
</feature>
<evidence type="ECO:0000313" key="2">
    <source>
        <dbReference type="EMBL" id="MDN5214861.1"/>
    </source>
</evidence>
<feature type="signal peptide" evidence="1">
    <location>
        <begin position="1"/>
        <end position="20"/>
    </location>
</feature>
<keyword evidence="1" id="KW-0732">Signal</keyword>
<dbReference type="InterPro" id="IPR021314">
    <property type="entry name" value="DUF2911"/>
</dbReference>
<keyword evidence="3" id="KW-1185">Reference proteome</keyword>
<evidence type="ECO:0000256" key="1">
    <source>
        <dbReference type="SAM" id="SignalP"/>
    </source>
</evidence>
<reference evidence="2" key="1">
    <citation type="submission" date="2023-06" db="EMBL/GenBank/DDBJ databases">
        <title>Genomic of Agaribacillus aureum.</title>
        <authorList>
            <person name="Wang G."/>
        </authorList>
    </citation>
    <scope>NUCLEOTIDE SEQUENCE</scope>
    <source>
        <strain evidence="2">BMA12</strain>
    </source>
</reference>
<proteinExistence type="predicted"/>
<evidence type="ECO:0000313" key="3">
    <source>
        <dbReference type="Proteomes" id="UP001172083"/>
    </source>
</evidence>
<organism evidence="2 3">
    <name type="scientific">Agaribacillus aureus</name>
    <dbReference type="NCBI Taxonomy" id="3051825"/>
    <lineage>
        <taxon>Bacteria</taxon>
        <taxon>Pseudomonadati</taxon>
        <taxon>Bacteroidota</taxon>
        <taxon>Cytophagia</taxon>
        <taxon>Cytophagales</taxon>
        <taxon>Splendidivirgaceae</taxon>
        <taxon>Agaribacillus</taxon>
    </lineage>
</organism>
<sequence>MKRLILLGAALILCSWISQAQTTNWRGLDRSPLDMAFFPDNFAHDRRAGESAVVRVIYSRPQKKNRDLFGSKVPYGKVWRTGANEATEIKFYKSVTIGGKKLKAGTYSLFTIPGEKEWTVIINSDLDYWGAYSYKAENDLLRTTVKSKKLEGAVEAFTIQFEGDGGNKAVMKLAWDHTLVEVPISF</sequence>
<dbReference type="Proteomes" id="UP001172083">
    <property type="component" value="Unassembled WGS sequence"/>
</dbReference>
<protein>
    <submittedName>
        <fullName evidence="2">DUF2911 domain-containing protein</fullName>
    </submittedName>
</protein>
<dbReference type="EMBL" id="JAUJEB010000005">
    <property type="protein sequence ID" value="MDN5214861.1"/>
    <property type="molecule type" value="Genomic_DNA"/>
</dbReference>
<gene>
    <name evidence="2" type="ORF">QQ020_22465</name>
</gene>